<reference evidence="1 2" key="1">
    <citation type="submission" date="2019-11" db="EMBL/GenBank/DDBJ databases">
        <title>Draft genome sequence of Paludibacterium sp. dN18-1.</title>
        <authorList>
            <person name="Im W.-T."/>
        </authorList>
    </citation>
    <scope>NUCLEOTIDE SEQUENCE [LARGE SCALE GENOMIC DNA]</scope>
    <source>
        <strain evidence="2">dN 18-1</strain>
    </source>
</reference>
<gene>
    <name evidence="1" type="ORF">GKE73_01540</name>
</gene>
<evidence type="ECO:0000313" key="2">
    <source>
        <dbReference type="Proteomes" id="UP000446658"/>
    </source>
</evidence>
<evidence type="ECO:0000313" key="1">
    <source>
        <dbReference type="EMBL" id="MTD32456.1"/>
    </source>
</evidence>
<dbReference type="AlphaFoldDB" id="A0A844G7X6"/>
<keyword evidence="2" id="KW-1185">Reference proteome</keyword>
<protein>
    <submittedName>
        <fullName evidence="1">Uncharacterized protein</fullName>
    </submittedName>
</protein>
<comment type="caution">
    <text evidence="1">The sequence shown here is derived from an EMBL/GenBank/DDBJ whole genome shotgun (WGS) entry which is preliminary data.</text>
</comment>
<name>A0A844G7X6_9NEIS</name>
<dbReference type="RefSeq" id="WP_230368873.1">
    <property type="nucleotide sequence ID" value="NZ_WLYX01000001.1"/>
</dbReference>
<dbReference type="EMBL" id="WLYX01000001">
    <property type="protein sequence ID" value="MTD32456.1"/>
    <property type="molecule type" value="Genomic_DNA"/>
</dbReference>
<organism evidence="1 2">
    <name type="scientific">Paludibacterium denitrificans</name>
    <dbReference type="NCBI Taxonomy" id="2675226"/>
    <lineage>
        <taxon>Bacteria</taxon>
        <taxon>Pseudomonadati</taxon>
        <taxon>Pseudomonadota</taxon>
        <taxon>Betaproteobacteria</taxon>
        <taxon>Neisseriales</taxon>
        <taxon>Chromobacteriaceae</taxon>
        <taxon>Paludibacterium</taxon>
    </lineage>
</organism>
<accession>A0A844G7X6</accession>
<proteinExistence type="predicted"/>
<dbReference type="Proteomes" id="UP000446658">
    <property type="component" value="Unassembled WGS sequence"/>
</dbReference>
<sequence>MRTIPLVIVLTTLLLVTSLLSLLSGSELSASSVLFSQPRPALEQTLLLQLRLPRLLLALSA</sequence>